<accession>A0A9N8YS30</accession>
<dbReference type="Proteomes" id="UP000789570">
    <property type="component" value="Unassembled WGS sequence"/>
</dbReference>
<evidence type="ECO:0000256" key="2">
    <source>
        <dbReference type="ARBA" id="ARBA00043974"/>
    </source>
</evidence>
<comment type="caution">
    <text evidence="4">The sequence shown here is derived from an EMBL/GenBank/DDBJ whole genome shotgun (WGS) entry which is preliminary data.</text>
</comment>
<feature type="region of interest" description="Disordered" evidence="3">
    <location>
        <begin position="1"/>
        <end position="22"/>
    </location>
</feature>
<proteinExistence type="inferred from homology"/>
<dbReference type="OrthoDB" id="15001at2759"/>
<dbReference type="PANTHER" id="PTHR12828:SF3">
    <property type="entry name" value="PROTEASOME MATURATION PROTEIN"/>
    <property type="match status" value="1"/>
</dbReference>
<dbReference type="Pfam" id="PF05348">
    <property type="entry name" value="UMP1"/>
    <property type="match status" value="1"/>
</dbReference>
<dbReference type="PANTHER" id="PTHR12828">
    <property type="entry name" value="PROTEASOME MATURATION PROTEIN UMP1"/>
    <property type="match status" value="1"/>
</dbReference>
<name>A0A9N8YS30_9GLOM</name>
<dbReference type="GO" id="GO:0043248">
    <property type="term" value="P:proteasome assembly"/>
    <property type="evidence" value="ECO:0007669"/>
    <property type="project" value="InterPro"/>
</dbReference>
<dbReference type="GO" id="GO:0005737">
    <property type="term" value="C:cytoplasm"/>
    <property type="evidence" value="ECO:0007669"/>
    <property type="project" value="TreeGrafter"/>
</dbReference>
<keyword evidence="1" id="KW-0143">Chaperone</keyword>
<evidence type="ECO:0000256" key="1">
    <source>
        <dbReference type="ARBA" id="ARBA00023186"/>
    </source>
</evidence>
<protein>
    <submittedName>
        <fullName evidence="4">5681_t:CDS:1</fullName>
    </submittedName>
</protein>
<organism evidence="4 5">
    <name type="scientific">Funneliformis caledonium</name>
    <dbReference type="NCBI Taxonomy" id="1117310"/>
    <lineage>
        <taxon>Eukaryota</taxon>
        <taxon>Fungi</taxon>
        <taxon>Fungi incertae sedis</taxon>
        <taxon>Mucoromycota</taxon>
        <taxon>Glomeromycotina</taxon>
        <taxon>Glomeromycetes</taxon>
        <taxon>Glomerales</taxon>
        <taxon>Glomeraceae</taxon>
        <taxon>Funneliformis</taxon>
    </lineage>
</organism>
<reference evidence="4" key="1">
    <citation type="submission" date="2021-06" db="EMBL/GenBank/DDBJ databases">
        <authorList>
            <person name="Kallberg Y."/>
            <person name="Tangrot J."/>
            <person name="Rosling A."/>
        </authorList>
    </citation>
    <scope>NUCLEOTIDE SEQUENCE</scope>
    <source>
        <strain evidence="4">UK204</strain>
    </source>
</reference>
<feature type="compositionally biased region" description="Polar residues" evidence="3">
    <location>
        <begin position="1"/>
        <end position="12"/>
    </location>
</feature>
<comment type="similarity">
    <text evidence="2">Belongs to the POMP/UMP1 family.</text>
</comment>
<evidence type="ECO:0000313" key="4">
    <source>
        <dbReference type="EMBL" id="CAG8443721.1"/>
    </source>
</evidence>
<dbReference type="InterPro" id="IPR008012">
    <property type="entry name" value="Ump1"/>
</dbReference>
<sequence>MDMVNQSLQIVPSSHADHDSKSLTETANSFGVHDTLRYGIRTIESEILEKHSLENRLKHWDETRTNLNLTMQRRLYGMHAPIRVLMERNIVSRVQRIPVLPSSNLSLDILTGKDETIDFEDFLNEPESSTEMMNVHAIMEHKLGIKPSAFN</sequence>
<evidence type="ECO:0000313" key="5">
    <source>
        <dbReference type="Proteomes" id="UP000789570"/>
    </source>
</evidence>
<evidence type="ECO:0000256" key="3">
    <source>
        <dbReference type="SAM" id="MobiDB-lite"/>
    </source>
</evidence>
<keyword evidence="5" id="KW-1185">Reference proteome</keyword>
<gene>
    <name evidence="4" type="ORF">FCALED_LOCUS741</name>
</gene>
<dbReference type="GO" id="GO:0005634">
    <property type="term" value="C:nucleus"/>
    <property type="evidence" value="ECO:0007669"/>
    <property type="project" value="TreeGrafter"/>
</dbReference>
<dbReference type="EMBL" id="CAJVPQ010000080">
    <property type="protein sequence ID" value="CAG8443721.1"/>
    <property type="molecule type" value="Genomic_DNA"/>
</dbReference>
<dbReference type="AlphaFoldDB" id="A0A9N8YS30"/>